<sequence>MPITTTTDFKHLASIIGIATAATISLLALKYNNRAIFYEPPEGIPMIEGHPLVGTLLSQIINKDRSHDMDCEAFERLNTLTFSASAAGLRPAVVTINPLNIEHFLKTNFENYVKGADLVDALGHMLGTGIFISNGEHWRIARKAASHVFNVVNFRDHFTDVFIKELNIMCDGPFDERAQSGEPIDFHDTMFKFTLDTFVMIAFDVQLNTLSSRGTIDFAEAFDRCQEDCLDRLINPFMPIVEAIKRITPGQKTIKQHLEVIDNLVYGIIQERKQRLSNGEKFKDLLSRFMDTQNEDGNPLSDKELRDTVINFLLAGRDTTAQALSWTFYNLMLHPRIEKKLRDEINANVRDEHESDSRALYEVVKHMPYAHAVLYEVLRLHPPVPGNVKVALEDDIWPDGTRIRKGDAVCWSPYAQGRSTEIWGPDAKQLRPERWINEQGELRRESQGKFPVFHVGPRVCLGQNLATLEAIVAIIFLLRRYKFTLAPNQDITYRTGLTMPMKNGMQVFVEKLA</sequence>
<evidence type="ECO:0000256" key="6">
    <source>
        <dbReference type="RuleBase" id="RU000461"/>
    </source>
</evidence>
<keyword evidence="7" id="KW-1133">Transmembrane helix</keyword>
<dbReference type="Gene3D" id="1.10.630.10">
    <property type="entry name" value="Cytochrome P450"/>
    <property type="match status" value="1"/>
</dbReference>
<dbReference type="Pfam" id="PF00067">
    <property type="entry name" value="p450"/>
    <property type="match status" value="1"/>
</dbReference>
<keyword evidence="5 6" id="KW-0349">Heme</keyword>
<keyword evidence="7" id="KW-0812">Transmembrane</keyword>
<keyword evidence="2 5" id="KW-0479">Metal-binding</keyword>
<dbReference type="InterPro" id="IPR002401">
    <property type="entry name" value="Cyt_P450_E_grp-I"/>
</dbReference>
<dbReference type="InterPro" id="IPR017972">
    <property type="entry name" value="Cyt_P450_CS"/>
</dbReference>
<dbReference type="GO" id="GO:0006629">
    <property type="term" value="P:lipid metabolic process"/>
    <property type="evidence" value="ECO:0007669"/>
    <property type="project" value="UniProtKB-ARBA"/>
</dbReference>
<dbReference type="GO" id="GO:0016705">
    <property type="term" value="F:oxidoreductase activity, acting on paired donors, with incorporation or reduction of molecular oxygen"/>
    <property type="evidence" value="ECO:0007669"/>
    <property type="project" value="InterPro"/>
</dbReference>
<evidence type="ECO:0000256" key="7">
    <source>
        <dbReference type="SAM" id="Phobius"/>
    </source>
</evidence>
<evidence type="ECO:0000256" key="4">
    <source>
        <dbReference type="ARBA" id="ARBA00023004"/>
    </source>
</evidence>
<dbReference type="Proteomes" id="UP001234581">
    <property type="component" value="Unassembled WGS sequence"/>
</dbReference>
<evidence type="ECO:0000313" key="9">
    <source>
        <dbReference type="Proteomes" id="UP001234581"/>
    </source>
</evidence>
<organism evidence="8 9">
    <name type="scientific">Lichtheimia ornata</name>
    <dbReference type="NCBI Taxonomy" id="688661"/>
    <lineage>
        <taxon>Eukaryota</taxon>
        <taxon>Fungi</taxon>
        <taxon>Fungi incertae sedis</taxon>
        <taxon>Mucoromycota</taxon>
        <taxon>Mucoromycotina</taxon>
        <taxon>Mucoromycetes</taxon>
        <taxon>Mucorales</taxon>
        <taxon>Lichtheimiaceae</taxon>
        <taxon>Lichtheimia</taxon>
    </lineage>
</organism>
<proteinExistence type="inferred from homology"/>
<dbReference type="EMBL" id="JARTCD010000146">
    <property type="protein sequence ID" value="KAJ8651746.1"/>
    <property type="molecule type" value="Genomic_DNA"/>
</dbReference>
<dbReference type="GO" id="GO:0020037">
    <property type="term" value="F:heme binding"/>
    <property type="evidence" value="ECO:0007669"/>
    <property type="project" value="InterPro"/>
</dbReference>
<dbReference type="RefSeq" id="XP_058336660.1">
    <property type="nucleotide sequence ID" value="XM_058492581.1"/>
</dbReference>
<dbReference type="GO" id="GO:0005506">
    <property type="term" value="F:iron ion binding"/>
    <property type="evidence" value="ECO:0007669"/>
    <property type="project" value="InterPro"/>
</dbReference>
<dbReference type="PRINTS" id="PR00463">
    <property type="entry name" value="EP450I"/>
</dbReference>
<keyword evidence="7" id="KW-0472">Membrane</keyword>
<keyword evidence="3 6" id="KW-0560">Oxidoreductase</keyword>
<reference evidence="8 9" key="1">
    <citation type="submission" date="2023-03" db="EMBL/GenBank/DDBJ databases">
        <title>Genome sequence of Lichtheimia ornata CBS 291.66.</title>
        <authorList>
            <person name="Mohabir J.T."/>
            <person name="Shea T.P."/>
            <person name="Kurbessoian T."/>
            <person name="Berby B."/>
            <person name="Fontaine J."/>
            <person name="Livny J."/>
            <person name="Gnirke A."/>
            <person name="Stajich J.E."/>
            <person name="Cuomo C.A."/>
        </authorList>
    </citation>
    <scope>NUCLEOTIDE SEQUENCE [LARGE SCALE GENOMIC DNA]</scope>
    <source>
        <strain evidence="8">CBS 291.66</strain>
    </source>
</reference>
<dbReference type="InterPro" id="IPR001128">
    <property type="entry name" value="Cyt_P450"/>
</dbReference>
<dbReference type="CDD" id="cd11064">
    <property type="entry name" value="CYP86A"/>
    <property type="match status" value="1"/>
</dbReference>
<comment type="caution">
    <text evidence="8">The sequence shown here is derived from an EMBL/GenBank/DDBJ whole genome shotgun (WGS) entry which is preliminary data.</text>
</comment>
<comment type="similarity">
    <text evidence="1 6">Belongs to the cytochrome P450 family.</text>
</comment>
<protein>
    <recommendedName>
        <fullName evidence="10">Cytochrome p450</fullName>
    </recommendedName>
</protein>
<dbReference type="InterPro" id="IPR036396">
    <property type="entry name" value="Cyt_P450_sf"/>
</dbReference>
<feature type="transmembrane region" description="Helical" evidence="7">
    <location>
        <begin position="12"/>
        <end position="29"/>
    </location>
</feature>
<evidence type="ECO:0000256" key="5">
    <source>
        <dbReference type="PIRSR" id="PIRSR602401-1"/>
    </source>
</evidence>
<evidence type="ECO:0008006" key="10">
    <source>
        <dbReference type="Google" id="ProtNLM"/>
    </source>
</evidence>
<dbReference type="PRINTS" id="PR00385">
    <property type="entry name" value="P450"/>
</dbReference>
<gene>
    <name evidence="8" type="ORF">O0I10_012693</name>
</gene>
<evidence type="ECO:0000256" key="1">
    <source>
        <dbReference type="ARBA" id="ARBA00010617"/>
    </source>
</evidence>
<dbReference type="PROSITE" id="PS00086">
    <property type="entry name" value="CYTOCHROME_P450"/>
    <property type="match status" value="1"/>
</dbReference>
<evidence type="ECO:0000256" key="2">
    <source>
        <dbReference type="ARBA" id="ARBA00022723"/>
    </source>
</evidence>
<feature type="binding site" description="axial binding residue" evidence="5">
    <location>
        <position position="460"/>
    </location>
    <ligand>
        <name>heme</name>
        <dbReference type="ChEBI" id="CHEBI:30413"/>
    </ligand>
    <ligandPart>
        <name>Fe</name>
        <dbReference type="ChEBI" id="CHEBI:18248"/>
    </ligandPart>
</feature>
<dbReference type="SUPFAM" id="SSF48264">
    <property type="entry name" value="Cytochrome P450"/>
    <property type="match status" value="1"/>
</dbReference>
<keyword evidence="9" id="KW-1185">Reference proteome</keyword>
<keyword evidence="4 5" id="KW-0408">Iron</keyword>
<dbReference type="PANTHER" id="PTHR24296">
    <property type="entry name" value="CYTOCHROME P450"/>
    <property type="match status" value="1"/>
</dbReference>
<keyword evidence="6" id="KW-0503">Monooxygenase</keyword>
<dbReference type="AlphaFoldDB" id="A0AAD7UT10"/>
<accession>A0AAD7UT10</accession>
<dbReference type="GeneID" id="83220027"/>
<dbReference type="GO" id="GO:0004497">
    <property type="term" value="F:monooxygenase activity"/>
    <property type="evidence" value="ECO:0007669"/>
    <property type="project" value="UniProtKB-KW"/>
</dbReference>
<evidence type="ECO:0000313" key="8">
    <source>
        <dbReference type="EMBL" id="KAJ8651746.1"/>
    </source>
</evidence>
<comment type="cofactor">
    <cofactor evidence="5">
        <name>heme</name>
        <dbReference type="ChEBI" id="CHEBI:30413"/>
    </cofactor>
</comment>
<name>A0AAD7UT10_9FUNG</name>
<evidence type="ECO:0000256" key="3">
    <source>
        <dbReference type="ARBA" id="ARBA00023002"/>
    </source>
</evidence>